<dbReference type="InterPro" id="IPR036513">
    <property type="entry name" value="STAS_dom_sf"/>
</dbReference>
<dbReference type="PANTHER" id="PTHR33495">
    <property type="entry name" value="ANTI-SIGMA FACTOR ANTAGONIST TM_1081-RELATED-RELATED"/>
    <property type="match status" value="1"/>
</dbReference>
<dbReference type="GO" id="GO:0043856">
    <property type="term" value="F:anti-sigma factor antagonist activity"/>
    <property type="evidence" value="ECO:0007669"/>
    <property type="project" value="InterPro"/>
</dbReference>
<evidence type="ECO:0000313" key="4">
    <source>
        <dbReference type="EMBL" id="AXI81152.1"/>
    </source>
</evidence>
<dbReference type="InterPro" id="IPR002645">
    <property type="entry name" value="STAS_dom"/>
</dbReference>
<dbReference type="RefSeq" id="WP_111495166.1">
    <property type="nucleotide sequence ID" value="NZ_CP031264.1"/>
</dbReference>
<dbReference type="KEGG" id="stri:C7M71_004015"/>
<comment type="similarity">
    <text evidence="1 2">Belongs to the anti-sigma-factor antagonist family.</text>
</comment>
<proteinExistence type="inferred from homology"/>
<dbReference type="Gene3D" id="3.30.750.24">
    <property type="entry name" value="STAS domain"/>
    <property type="match status" value="1"/>
</dbReference>
<dbReference type="Proteomes" id="UP000249340">
    <property type="component" value="Chromosome"/>
</dbReference>
<gene>
    <name evidence="4" type="ORF">C7M71_004015</name>
</gene>
<dbReference type="SUPFAM" id="SSF52091">
    <property type="entry name" value="SpoIIaa-like"/>
    <property type="match status" value="1"/>
</dbReference>
<organism evidence="4 5">
    <name type="scientific">Peterkaempfera bronchialis</name>
    <dbReference type="NCBI Taxonomy" id="2126346"/>
    <lineage>
        <taxon>Bacteria</taxon>
        <taxon>Bacillati</taxon>
        <taxon>Actinomycetota</taxon>
        <taxon>Actinomycetes</taxon>
        <taxon>Kitasatosporales</taxon>
        <taxon>Streptomycetaceae</taxon>
        <taxon>Peterkaempfera</taxon>
    </lineage>
</organism>
<evidence type="ECO:0000259" key="3">
    <source>
        <dbReference type="PROSITE" id="PS50801"/>
    </source>
</evidence>
<dbReference type="NCBIfam" id="TIGR00377">
    <property type="entry name" value="ant_ant_sig"/>
    <property type="match status" value="1"/>
</dbReference>
<reference evidence="5" key="1">
    <citation type="submission" date="2018-07" db="EMBL/GenBank/DDBJ databases">
        <title>Streptacidiphilus bronchialis DSM 106435 chromosome.</title>
        <authorList>
            <person name="Batra D."/>
            <person name="Gulvik C.A."/>
        </authorList>
    </citation>
    <scope>NUCLEOTIDE SEQUENCE [LARGE SCALE GENOMIC DNA]</scope>
    <source>
        <strain evidence="5">DSM 106435</strain>
    </source>
</reference>
<dbReference type="OrthoDB" id="3855492at2"/>
<dbReference type="AlphaFoldDB" id="A0A345T597"/>
<dbReference type="Pfam" id="PF01740">
    <property type="entry name" value="STAS"/>
    <property type="match status" value="1"/>
</dbReference>
<dbReference type="PANTHER" id="PTHR33495:SF2">
    <property type="entry name" value="ANTI-SIGMA FACTOR ANTAGONIST TM_1081-RELATED"/>
    <property type="match status" value="1"/>
</dbReference>
<dbReference type="PROSITE" id="PS50801">
    <property type="entry name" value="STAS"/>
    <property type="match status" value="1"/>
</dbReference>
<evidence type="ECO:0000256" key="2">
    <source>
        <dbReference type="RuleBase" id="RU003749"/>
    </source>
</evidence>
<dbReference type="InterPro" id="IPR003658">
    <property type="entry name" value="Anti-sigma_ant"/>
</dbReference>
<sequence length="121" mass="12900">MTVEVHLPEPELAVVSVAGELDVDTATELHYQLANQLHHGRRHLVLDLTAVPFMDSSGLNIVIRTQQETRRVGGSLRLAGPTAAVRRIIDLTGVGITTPVHDTVDEALARHRGEAAGGSGV</sequence>
<dbReference type="CDD" id="cd07043">
    <property type="entry name" value="STAS_anti-anti-sigma_factors"/>
    <property type="match status" value="1"/>
</dbReference>
<name>A0A345T597_9ACTN</name>
<dbReference type="EMBL" id="CP031264">
    <property type="protein sequence ID" value="AXI81152.1"/>
    <property type="molecule type" value="Genomic_DNA"/>
</dbReference>
<accession>A0A345T597</accession>
<evidence type="ECO:0000313" key="5">
    <source>
        <dbReference type="Proteomes" id="UP000249340"/>
    </source>
</evidence>
<evidence type="ECO:0000256" key="1">
    <source>
        <dbReference type="ARBA" id="ARBA00009013"/>
    </source>
</evidence>
<keyword evidence="5" id="KW-1185">Reference proteome</keyword>
<protein>
    <recommendedName>
        <fullName evidence="2">Anti-sigma factor antagonist</fullName>
    </recommendedName>
</protein>
<feature type="domain" description="STAS" evidence="3">
    <location>
        <begin position="10"/>
        <end position="111"/>
    </location>
</feature>